<protein>
    <submittedName>
        <fullName evidence="3">Uncharacterized protein</fullName>
    </submittedName>
</protein>
<feature type="chain" id="PRO_5036293143" evidence="2">
    <location>
        <begin position="23"/>
        <end position="523"/>
    </location>
</feature>
<keyword evidence="2" id="KW-0732">Signal</keyword>
<evidence type="ECO:0000313" key="6">
    <source>
        <dbReference type="Proteomes" id="UP000290189"/>
    </source>
</evidence>
<evidence type="ECO:0000313" key="4">
    <source>
        <dbReference type="EMBL" id="SPR01845.1"/>
    </source>
</evidence>
<keyword evidence="1" id="KW-0472">Membrane</keyword>
<proteinExistence type="predicted"/>
<sequence>MRALRTIRQLCLAAALFVAAVSKYNTFDQWKAACMLCQKLADTKCTFDAEEDGTEGERPCCFKVNENQFGVVIMDPKQLEQFGENRYQGCGGIQHLTFHFFKGWSKQIALPRSVFLRENLFVLSDDTHLQDIEILEASNAADDAVEYAQTWIDILSGVEALAFNHFWFQRASHFNELSETVNNAVRQASDIENLKKDEAPSATFAQAEPQISQLLTRRLELDVASREVQAARALAEASLDDVSIQNLMERQNNLHRQLHAKGIEKLIAEMYPELANTYATKLMEHNVTESQQLELEQGLHEKEAALEAKLSQFDTPHKVRLLNDMFNATLAFRDELERKRKLIADRIKAKVSVSANSTMQACRADVDGMGIQLGNLKVKLTDQTRGTRLRYGVTSLAAVAGAAGTSALAYARAPTKTVTALPSGGSQLKAAAMGLVAGAITAQSGLAVQHRIVKSATKSKRGIQGPVPKPTQPPASNRLLFVMVACAIVVLLSIIVASFVTKRNGKVAQKITPVVNPVKTDFE</sequence>
<dbReference type="Proteomes" id="UP000039324">
    <property type="component" value="Unassembled WGS sequence"/>
</dbReference>
<organism evidence="3 5">
    <name type="scientific">Plasmodiophora brassicae</name>
    <name type="common">Clubroot disease agent</name>
    <dbReference type="NCBI Taxonomy" id="37360"/>
    <lineage>
        <taxon>Eukaryota</taxon>
        <taxon>Sar</taxon>
        <taxon>Rhizaria</taxon>
        <taxon>Endomyxa</taxon>
        <taxon>Phytomyxea</taxon>
        <taxon>Plasmodiophorida</taxon>
        <taxon>Plasmodiophoridae</taxon>
        <taxon>Plasmodiophora</taxon>
    </lineage>
</organism>
<accession>A0A0G4INY3</accession>
<keyword evidence="4" id="KW-0496">Mitochondrion</keyword>
<geneLocation type="mitochondrion" evidence="4"/>
<feature type="signal peptide" evidence="2">
    <location>
        <begin position="1"/>
        <end position="22"/>
    </location>
</feature>
<evidence type="ECO:0000256" key="2">
    <source>
        <dbReference type="SAM" id="SignalP"/>
    </source>
</evidence>
<feature type="transmembrane region" description="Helical" evidence="1">
    <location>
        <begin position="479"/>
        <end position="500"/>
    </location>
</feature>
<evidence type="ECO:0000256" key="1">
    <source>
        <dbReference type="SAM" id="Phobius"/>
    </source>
</evidence>
<dbReference type="AlphaFoldDB" id="A0A0G4INY3"/>
<gene>
    <name evidence="3" type="ORF">PBRA_005491</name>
    <name evidence="4" type="ORF">PLBR_LOCUS9060</name>
</gene>
<dbReference type="Proteomes" id="UP000290189">
    <property type="component" value="Unassembled WGS sequence"/>
</dbReference>
<dbReference type="EMBL" id="CDSF01000077">
    <property type="protein sequence ID" value="CEO96887.1"/>
    <property type="molecule type" value="Genomic_DNA"/>
</dbReference>
<evidence type="ECO:0000313" key="3">
    <source>
        <dbReference type="EMBL" id="CEO96887.1"/>
    </source>
</evidence>
<keyword evidence="5" id="KW-1185">Reference proteome</keyword>
<keyword evidence="1" id="KW-0812">Transmembrane</keyword>
<dbReference type="EMBL" id="OVEO01000019">
    <property type="protein sequence ID" value="SPR01845.1"/>
    <property type="molecule type" value="Genomic_DNA"/>
</dbReference>
<reference evidence="3 5" key="1">
    <citation type="submission" date="2015-02" db="EMBL/GenBank/DDBJ databases">
        <authorList>
            <person name="Chooi Y.-H."/>
        </authorList>
    </citation>
    <scope>NUCLEOTIDE SEQUENCE [LARGE SCALE GENOMIC DNA]</scope>
    <source>
        <strain evidence="3">E3</strain>
    </source>
</reference>
<keyword evidence="1" id="KW-1133">Transmembrane helix</keyword>
<name>A0A0G4INY3_PLABS</name>
<reference evidence="4 6" key="2">
    <citation type="submission" date="2018-03" db="EMBL/GenBank/DDBJ databases">
        <authorList>
            <person name="Fogelqvist J."/>
        </authorList>
    </citation>
    <scope>NUCLEOTIDE SEQUENCE [LARGE SCALE GENOMIC DNA]</scope>
</reference>
<evidence type="ECO:0000313" key="5">
    <source>
        <dbReference type="Proteomes" id="UP000039324"/>
    </source>
</evidence>